<keyword evidence="2" id="KW-1185">Reference proteome</keyword>
<protein>
    <submittedName>
        <fullName evidence="1">Uncharacterized protein</fullName>
    </submittedName>
</protein>
<dbReference type="Proteomes" id="UP001359485">
    <property type="component" value="Unassembled WGS sequence"/>
</dbReference>
<evidence type="ECO:0000313" key="1">
    <source>
        <dbReference type="EMBL" id="KAK6635179.1"/>
    </source>
</evidence>
<name>A0ABR1B5G7_POLSC</name>
<accession>A0ABR1B5G7</accession>
<dbReference type="PANTHER" id="PTHR48174:SF5">
    <property type="entry name" value="VACUOLAR PROTEIN SORTING-ASSOCIATED PROTEIN 62"/>
    <property type="match status" value="1"/>
</dbReference>
<dbReference type="EMBL" id="JAWJWF010000003">
    <property type="protein sequence ID" value="KAK6635179.1"/>
    <property type="molecule type" value="Genomic_DNA"/>
</dbReference>
<reference evidence="1 2" key="1">
    <citation type="submission" date="2023-09" db="EMBL/GenBank/DDBJ databases">
        <title>Genomes of two closely related lineages of the louse Polyplax serrata with different host specificities.</title>
        <authorList>
            <person name="Martinu J."/>
            <person name="Tarabai H."/>
            <person name="Stefka J."/>
            <person name="Hypsa V."/>
        </authorList>
    </citation>
    <scope>NUCLEOTIDE SEQUENCE [LARGE SCALE GENOMIC DNA]</scope>
    <source>
        <strain evidence="1">98ZLc_SE</strain>
    </source>
</reference>
<sequence length="384" mass="44489">MSAPSWKYRKKMNYAKDQRSNITAAIDLQSLVQRWAPLVFLAPGEKFYPSDVSEFLDHVIAIPEKDTSSTVYENGEFTAEAREDASDDLPKGRLSESWYLTTRQEVETLLRNSSSFIYGRNPEKYSVPVYALIEVCQPEIEGNFTLRRIDSPRIHFHVTYWMFYPFSQGKSLCTFDMGRFGAWPIPKLNNQCLGNIKEYGNHVGDWEHVSLYFEDSEYPKRMYVSTHDVGAFYRYSKVSDRFEFEKREIRKGILQRPAFPSVMKLAAPGQRPVLFSARGSHGLWTAPGRHKFVRLPRLHDDSGFGVPWMTWKNIHMLKAHSRTPRNWLKFRGKWGNQKSRCHPVSRLGINICEISDGPTGIPLKKMNFRCSAHTAKSRDSRRSN</sequence>
<organism evidence="1 2">
    <name type="scientific">Polyplax serrata</name>
    <name type="common">Common mouse louse</name>
    <dbReference type="NCBI Taxonomy" id="468196"/>
    <lineage>
        <taxon>Eukaryota</taxon>
        <taxon>Metazoa</taxon>
        <taxon>Ecdysozoa</taxon>
        <taxon>Arthropoda</taxon>
        <taxon>Hexapoda</taxon>
        <taxon>Insecta</taxon>
        <taxon>Pterygota</taxon>
        <taxon>Neoptera</taxon>
        <taxon>Paraneoptera</taxon>
        <taxon>Psocodea</taxon>
        <taxon>Troctomorpha</taxon>
        <taxon>Phthiraptera</taxon>
        <taxon>Anoplura</taxon>
        <taxon>Polyplacidae</taxon>
        <taxon>Polyplax</taxon>
    </lineage>
</organism>
<dbReference type="PANTHER" id="PTHR48174">
    <property type="entry name" value="DUF946 FAMILY PROTEIN"/>
    <property type="match status" value="1"/>
</dbReference>
<gene>
    <name evidence="1" type="ORF">RUM44_000430</name>
</gene>
<evidence type="ECO:0000313" key="2">
    <source>
        <dbReference type="Proteomes" id="UP001359485"/>
    </source>
</evidence>
<proteinExistence type="predicted"/>
<comment type="caution">
    <text evidence="1">The sequence shown here is derived from an EMBL/GenBank/DDBJ whole genome shotgun (WGS) entry which is preliminary data.</text>
</comment>